<dbReference type="KEGG" id="dax:FDQ92_11335"/>
<dbReference type="InterPro" id="IPR021136">
    <property type="entry name" value="Flagellar_hook_control-like_C"/>
</dbReference>
<organism evidence="3 4">
    <name type="scientific">Desulfoglaeba alkanexedens ALDC</name>
    <dbReference type="NCBI Taxonomy" id="980445"/>
    <lineage>
        <taxon>Bacteria</taxon>
        <taxon>Pseudomonadati</taxon>
        <taxon>Thermodesulfobacteriota</taxon>
        <taxon>Syntrophobacteria</taxon>
        <taxon>Syntrophobacterales</taxon>
        <taxon>Syntrophobacteraceae</taxon>
        <taxon>Desulfoglaeba</taxon>
    </lineage>
</organism>
<proteinExistence type="predicted"/>
<reference evidence="3 4" key="2">
    <citation type="submission" date="2019-05" db="EMBL/GenBank/DDBJ databases">
        <authorList>
            <person name="Suflita J.M."/>
            <person name="Marks C.R."/>
        </authorList>
    </citation>
    <scope>NUCLEOTIDE SEQUENCE [LARGE SCALE GENOMIC DNA]</scope>
    <source>
        <strain evidence="3 4">ALDC</strain>
    </source>
</reference>
<sequence length="717" mass="76435">MPASCPFMKANPRTPRIRCCIHTTSIGRLIWHSRCSTSGRNRSPLLEDEETMVAILLNSAQLLENVTAAEHRKIGRTILDSDFTKEMKTQENLLLGKSKASPGNDDTLNAPQRLSLFQHFEDRARLAGALRLKRKKVEEELALGDVQGLQEILAQLGFSPECRAACLEAAGGDRHIRLDALMAALSEKPAAQSITEVPAAPAEHVANLLETLLYNGGPVEGVSEDVAVRKTGSYSAAEFKEMLERIADKVSRDAAFSEENDDAMRFKGDAGGRTDGRAEEDSSGNTPSPNGPSNPKRSWNTMPNFSKSDESLFGDTKAPEDGEPTAKDPVEWTESEPGLASEPLTDPPRPRDFKAPKVLAAHADQRPGTSSAESTLNSGDSAALNESAEGAPPSQPQTEGANPVKPNPRAFVETVNTEPPSGASAPEQLEHASVKAADQAKNGLPAAAPTEMEGLGRTHGSRQAQAGERAPLEKSDSPTPPAPSASSSGNENTGKQENPSHGHGSPGSLFEAETAGLKGSPLTAEPASGGENPGSGDNLRSGSGFQRAIGQIVSLKLDGAGPSPAVNQPSIESRVPFYSSTWPSVVAERFQEMIRQNRHRLTLEVEPKHLGKLVLRVETRNDQVSTWITAEHEQVRELLARNAGFLRQMLAEQGITLGSFSVDVRKEKEHGRFSPDEAKVDPGSGTGTASEKKPLSAGVLPATARRLNDGQTISLVA</sequence>
<feature type="compositionally biased region" description="Polar residues" evidence="1">
    <location>
        <begin position="489"/>
        <end position="499"/>
    </location>
</feature>
<dbReference type="PANTHER" id="PTHR37533:SF2">
    <property type="entry name" value="FLAGELLAR HOOK-LENGTH CONTROL PROTEIN"/>
    <property type="match status" value="1"/>
</dbReference>
<evidence type="ECO:0000313" key="4">
    <source>
        <dbReference type="Proteomes" id="UP000298602"/>
    </source>
</evidence>
<evidence type="ECO:0000313" key="3">
    <source>
        <dbReference type="EMBL" id="QCQ22712.1"/>
    </source>
</evidence>
<name>A0A4P8L7W9_9BACT</name>
<feature type="region of interest" description="Disordered" evidence="1">
    <location>
        <begin position="668"/>
        <end position="703"/>
    </location>
</feature>
<feature type="compositionally biased region" description="Polar residues" evidence="1">
    <location>
        <begin position="367"/>
        <end position="380"/>
    </location>
</feature>
<feature type="domain" description="Flagellar hook-length control protein-like C-terminal" evidence="2">
    <location>
        <begin position="588"/>
        <end position="668"/>
    </location>
</feature>
<accession>A0A4P8L7W9</accession>
<feature type="compositionally biased region" description="Basic and acidic residues" evidence="1">
    <location>
        <begin position="262"/>
        <end position="280"/>
    </location>
</feature>
<dbReference type="Proteomes" id="UP000298602">
    <property type="component" value="Chromosome"/>
</dbReference>
<evidence type="ECO:0000256" key="1">
    <source>
        <dbReference type="SAM" id="MobiDB-lite"/>
    </source>
</evidence>
<protein>
    <recommendedName>
        <fullName evidence="2">Flagellar hook-length control protein-like C-terminal domain-containing protein</fullName>
    </recommendedName>
</protein>
<dbReference type="Pfam" id="PF02120">
    <property type="entry name" value="Flg_hook"/>
    <property type="match status" value="1"/>
</dbReference>
<dbReference type="OrthoDB" id="5468982at2"/>
<evidence type="ECO:0000259" key="2">
    <source>
        <dbReference type="Pfam" id="PF02120"/>
    </source>
</evidence>
<feature type="compositionally biased region" description="Basic and acidic residues" evidence="1">
    <location>
        <begin position="668"/>
        <end position="680"/>
    </location>
</feature>
<reference evidence="3 4" key="1">
    <citation type="submission" date="2019-05" db="EMBL/GenBank/DDBJ databases">
        <title>The Complete Genome Sequence of the n-alkane-degrading Desulfoglaeba alkanexedens ALDC reveals multiple alkylsuccinate synthase gene clusters.</title>
        <authorList>
            <person name="Callaghan A.V."/>
            <person name="Davidova I.A."/>
            <person name="Duncan K.E."/>
            <person name="Morris B."/>
            <person name="McInerney M.J."/>
        </authorList>
    </citation>
    <scope>NUCLEOTIDE SEQUENCE [LARGE SCALE GENOMIC DNA]</scope>
    <source>
        <strain evidence="3 4">ALDC</strain>
    </source>
</reference>
<gene>
    <name evidence="3" type="ORF">FDQ92_11335</name>
</gene>
<dbReference type="CDD" id="cd17470">
    <property type="entry name" value="T3SS_Flik_C"/>
    <property type="match status" value="1"/>
</dbReference>
<dbReference type="Gene3D" id="3.30.750.140">
    <property type="match status" value="1"/>
</dbReference>
<dbReference type="AlphaFoldDB" id="A0A4P8L7W9"/>
<feature type="compositionally biased region" description="Polar residues" evidence="1">
    <location>
        <begin position="296"/>
        <end position="306"/>
    </location>
</feature>
<dbReference type="InterPro" id="IPR038610">
    <property type="entry name" value="FliK-like_C_sf"/>
</dbReference>
<dbReference type="EMBL" id="CP040098">
    <property type="protein sequence ID" value="QCQ22712.1"/>
    <property type="molecule type" value="Genomic_DNA"/>
</dbReference>
<feature type="compositionally biased region" description="Basic and acidic residues" evidence="1">
    <location>
        <begin position="317"/>
        <end position="330"/>
    </location>
</feature>
<dbReference type="InterPro" id="IPR052563">
    <property type="entry name" value="FliK"/>
</dbReference>
<dbReference type="PANTHER" id="PTHR37533">
    <property type="entry name" value="FLAGELLAR HOOK-LENGTH CONTROL PROTEIN"/>
    <property type="match status" value="1"/>
</dbReference>
<feature type="region of interest" description="Disordered" evidence="1">
    <location>
        <begin position="253"/>
        <end position="543"/>
    </location>
</feature>
<keyword evidence="4" id="KW-1185">Reference proteome</keyword>
<feature type="compositionally biased region" description="Low complexity" evidence="1">
    <location>
        <begin position="283"/>
        <end position="295"/>
    </location>
</feature>